<name>A0A839XTQ1_9PSEU</name>
<dbReference type="EMBL" id="JACIBS010000011">
    <property type="protein sequence ID" value="MBB3666091.1"/>
    <property type="molecule type" value="Genomic_DNA"/>
</dbReference>
<dbReference type="PROSITE" id="PS51819">
    <property type="entry name" value="VOC"/>
    <property type="match status" value="1"/>
</dbReference>
<reference evidence="2 3" key="1">
    <citation type="submission" date="2020-08" db="EMBL/GenBank/DDBJ databases">
        <title>Sequencing the genomes of 1000 actinobacteria strains.</title>
        <authorList>
            <person name="Klenk H.-P."/>
        </authorList>
    </citation>
    <scope>NUCLEOTIDE SEQUENCE [LARGE SCALE GENOMIC DNA]</scope>
    <source>
        <strain evidence="2 3">DSM 45267</strain>
    </source>
</reference>
<comment type="caution">
    <text evidence="2">The sequence shown here is derived from an EMBL/GenBank/DDBJ whole genome shotgun (WGS) entry which is preliminary data.</text>
</comment>
<sequence length="133" mass="14595">MSTVSLFADDVSQASDWYADLLGIQPYFVRPLDGPPAYIEFRIGPEQHELGIIDARYAPHRLGDGGIVLYWHVDDPRAAYEELLTKGATEHEGPIDRGEGFVTASVRDPFGNIVGVIRNPHARPDVEGSQGGH</sequence>
<dbReference type="InterPro" id="IPR004360">
    <property type="entry name" value="Glyas_Fos-R_dOase_dom"/>
</dbReference>
<dbReference type="RefSeq" id="WP_221213644.1">
    <property type="nucleotide sequence ID" value="NZ_JACIBS010000011.1"/>
</dbReference>
<evidence type="ECO:0000313" key="3">
    <source>
        <dbReference type="Proteomes" id="UP000564573"/>
    </source>
</evidence>
<protein>
    <submittedName>
        <fullName evidence="2">Putative enzyme related to lactoylglutathione lyase</fullName>
    </submittedName>
</protein>
<accession>A0A839XTQ1</accession>
<dbReference type="Gene3D" id="3.10.180.10">
    <property type="entry name" value="2,3-Dihydroxybiphenyl 1,2-Dioxygenase, domain 1"/>
    <property type="match status" value="1"/>
</dbReference>
<dbReference type="Proteomes" id="UP000564573">
    <property type="component" value="Unassembled WGS sequence"/>
</dbReference>
<organism evidence="2 3">
    <name type="scientific">Prauserella sediminis</name>
    <dbReference type="NCBI Taxonomy" id="577680"/>
    <lineage>
        <taxon>Bacteria</taxon>
        <taxon>Bacillati</taxon>
        <taxon>Actinomycetota</taxon>
        <taxon>Actinomycetes</taxon>
        <taxon>Pseudonocardiales</taxon>
        <taxon>Pseudonocardiaceae</taxon>
        <taxon>Prauserella</taxon>
        <taxon>Prauserella salsuginis group</taxon>
    </lineage>
</organism>
<evidence type="ECO:0000259" key="1">
    <source>
        <dbReference type="PROSITE" id="PS51819"/>
    </source>
</evidence>
<gene>
    <name evidence="2" type="ORF">FB384_005052</name>
</gene>
<proteinExistence type="predicted"/>
<dbReference type="InterPro" id="IPR037523">
    <property type="entry name" value="VOC_core"/>
</dbReference>
<keyword evidence="3" id="KW-1185">Reference proteome</keyword>
<keyword evidence="2" id="KW-0456">Lyase</keyword>
<dbReference type="AlphaFoldDB" id="A0A839XTQ1"/>
<dbReference type="SUPFAM" id="SSF54593">
    <property type="entry name" value="Glyoxalase/Bleomycin resistance protein/Dihydroxybiphenyl dioxygenase"/>
    <property type="match status" value="1"/>
</dbReference>
<dbReference type="InterPro" id="IPR029068">
    <property type="entry name" value="Glyas_Bleomycin-R_OHBP_Dase"/>
</dbReference>
<dbReference type="GO" id="GO:0016829">
    <property type="term" value="F:lyase activity"/>
    <property type="evidence" value="ECO:0007669"/>
    <property type="project" value="UniProtKB-KW"/>
</dbReference>
<feature type="domain" description="VOC" evidence="1">
    <location>
        <begin position="1"/>
        <end position="119"/>
    </location>
</feature>
<evidence type="ECO:0000313" key="2">
    <source>
        <dbReference type="EMBL" id="MBB3666091.1"/>
    </source>
</evidence>
<dbReference type="Pfam" id="PF00903">
    <property type="entry name" value="Glyoxalase"/>
    <property type="match status" value="1"/>
</dbReference>